<accession>A0ABQ5KHN1</accession>
<protein>
    <recommendedName>
        <fullName evidence="1">AB hydrolase-1 domain-containing protein</fullName>
    </recommendedName>
</protein>
<dbReference type="SUPFAM" id="SSF53474">
    <property type="entry name" value="alpha/beta-Hydrolases"/>
    <property type="match status" value="1"/>
</dbReference>
<dbReference type="EMBL" id="BQXS01001683">
    <property type="protein sequence ID" value="GKT30939.1"/>
    <property type="molecule type" value="Genomic_DNA"/>
</dbReference>
<dbReference type="Gene3D" id="3.40.50.1820">
    <property type="entry name" value="alpha/beta hydrolase"/>
    <property type="match status" value="1"/>
</dbReference>
<name>A0ABQ5KHN1_9EUKA</name>
<dbReference type="InterPro" id="IPR029058">
    <property type="entry name" value="AB_hydrolase_fold"/>
</dbReference>
<dbReference type="Proteomes" id="UP001057375">
    <property type="component" value="Unassembled WGS sequence"/>
</dbReference>
<feature type="domain" description="AB hydrolase-1" evidence="1">
    <location>
        <begin position="6"/>
        <end position="99"/>
    </location>
</feature>
<evidence type="ECO:0000313" key="3">
    <source>
        <dbReference type="Proteomes" id="UP001057375"/>
    </source>
</evidence>
<organism evidence="2 3">
    <name type="scientific">Aduncisulcus paluster</name>
    <dbReference type="NCBI Taxonomy" id="2918883"/>
    <lineage>
        <taxon>Eukaryota</taxon>
        <taxon>Metamonada</taxon>
        <taxon>Carpediemonas-like organisms</taxon>
        <taxon>Aduncisulcus</taxon>
    </lineage>
</organism>
<sequence length="181" mass="19657">MSTDVTTIAVALPGYSSSSTNNFQALSHNGEKNLAAQKSYITFLSELVTKLKEKYDATKVNYIGHSAGAMMGSTLTGFTPGLLDTITSAGGRYDIHEVVKSDKDLVSLIDYIDKVDSSTEFLLIYGTKDTISKPSVTKKFYQILEEKGLTATLIEVEGAPHLDLDMTSESVDAIVEMLDKE</sequence>
<reference evidence="2" key="1">
    <citation type="submission" date="2022-03" db="EMBL/GenBank/DDBJ databases">
        <title>Draft genome sequence of Aduncisulcus paluster, a free-living microaerophilic Fornicata.</title>
        <authorList>
            <person name="Yuyama I."/>
            <person name="Kume K."/>
            <person name="Tamura T."/>
            <person name="Inagaki Y."/>
            <person name="Hashimoto T."/>
        </authorList>
    </citation>
    <scope>NUCLEOTIDE SEQUENCE</scope>
    <source>
        <strain evidence="2">NY0171</strain>
    </source>
</reference>
<keyword evidence="3" id="KW-1185">Reference proteome</keyword>
<dbReference type="Pfam" id="PF00561">
    <property type="entry name" value="Abhydrolase_1"/>
    <property type="match status" value="1"/>
</dbReference>
<evidence type="ECO:0000259" key="1">
    <source>
        <dbReference type="Pfam" id="PF00561"/>
    </source>
</evidence>
<evidence type="ECO:0000313" key="2">
    <source>
        <dbReference type="EMBL" id="GKT30939.1"/>
    </source>
</evidence>
<comment type="caution">
    <text evidence="2">The sequence shown here is derived from an EMBL/GenBank/DDBJ whole genome shotgun (WGS) entry which is preliminary data.</text>
</comment>
<proteinExistence type="predicted"/>
<dbReference type="InterPro" id="IPR000073">
    <property type="entry name" value="AB_hydrolase_1"/>
</dbReference>
<gene>
    <name evidence="2" type="ORF">ADUPG1_001757</name>
</gene>